<accession>A0A1M6Q1B0</accession>
<feature type="transmembrane region" description="Helical" evidence="1">
    <location>
        <begin position="115"/>
        <end position="139"/>
    </location>
</feature>
<evidence type="ECO:0000256" key="1">
    <source>
        <dbReference type="SAM" id="Phobius"/>
    </source>
</evidence>
<evidence type="ECO:0000259" key="2">
    <source>
        <dbReference type="Pfam" id="PF07670"/>
    </source>
</evidence>
<feature type="domain" description="Nucleoside transporter/FeoB GTPase Gate" evidence="2">
    <location>
        <begin position="19"/>
        <end position="102"/>
    </location>
</feature>
<keyword evidence="1" id="KW-1133">Transmembrane helix</keyword>
<organism evidence="3 4">
    <name type="scientific">Paramaledivibacter caminithermalis (strain DSM 15212 / CIP 107654 / DViRD3)</name>
    <name type="common">Clostridium caminithermale</name>
    <dbReference type="NCBI Taxonomy" id="1121301"/>
    <lineage>
        <taxon>Bacteria</taxon>
        <taxon>Bacillati</taxon>
        <taxon>Bacillota</taxon>
        <taxon>Clostridia</taxon>
        <taxon>Peptostreptococcales</taxon>
        <taxon>Caminicellaceae</taxon>
        <taxon>Paramaledivibacter</taxon>
    </lineage>
</organism>
<dbReference type="OrthoDB" id="9779080at2"/>
<keyword evidence="1" id="KW-0472">Membrane</keyword>
<gene>
    <name evidence="3" type="ORF">SAMN02745912_02378</name>
</gene>
<dbReference type="InterPro" id="IPR011642">
    <property type="entry name" value="Gate_dom"/>
</dbReference>
<sequence length="140" mass="15143">MINIDTIKRGIKNSFNTVIELAKVIMPVYFIITVLKHTHILNYIAIWFEPLMKAFGLPGEAAVVLVLGNILNIYAAIGAIASITLTAKQITIIAVMLSFSHTLPVETAVSKKIGVSVIAVLSIRIGLAVISGLILNLIFF</sequence>
<feature type="transmembrane region" description="Helical" evidence="1">
    <location>
        <begin position="21"/>
        <end position="41"/>
    </location>
</feature>
<evidence type="ECO:0000313" key="4">
    <source>
        <dbReference type="Proteomes" id="UP000184465"/>
    </source>
</evidence>
<proteinExistence type="predicted"/>
<dbReference type="Pfam" id="PF07670">
    <property type="entry name" value="Gate"/>
    <property type="match status" value="1"/>
</dbReference>
<dbReference type="STRING" id="1121301.SAMN02745912_02378"/>
<protein>
    <submittedName>
        <fullName evidence="3">Nucleoside recognition</fullName>
    </submittedName>
</protein>
<name>A0A1M6Q1B0_PARC5</name>
<evidence type="ECO:0000313" key="3">
    <source>
        <dbReference type="EMBL" id="SHK13921.1"/>
    </source>
</evidence>
<dbReference type="Proteomes" id="UP000184465">
    <property type="component" value="Unassembled WGS sequence"/>
</dbReference>
<dbReference type="RefSeq" id="WP_073150215.1">
    <property type="nucleotide sequence ID" value="NZ_FRAG01000029.1"/>
</dbReference>
<dbReference type="EMBL" id="FRAG01000029">
    <property type="protein sequence ID" value="SHK13921.1"/>
    <property type="molecule type" value="Genomic_DNA"/>
</dbReference>
<keyword evidence="1" id="KW-0812">Transmembrane</keyword>
<keyword evidence="4" id="KW-1185">Reference proteome</keyword>
<reference evidence="4" key="1">
    <citation type="submission" date="2016-11" db="EMBL/GenBank/DDBJ databases">
        <authorList>
            <person name="Varghese N."/>
            <person name="Submissions S."/>
        </authorList>
    </citation>
    <scope>NUCLEOTIDE SEQUENCE [LARGE SCALE GENOMIC DNA]</scope>
    <source>
        <strain evidence="4">DSM 15212 / CIP 107654 / DViRD3</strain>
    </source>
</reference>
<dbReference type="AlphaFoldDB" id="A0A1M6Q1B0"/>
<feature type="transmembrane region" description="Helical" evidence="1">
    <location>
        <begin position="61"/>
        <end position="83"/>
    </location>
</feature>